<feature type="transmembrane region" description="Helical" evidence="1">
    <location>
        <begin position="15"/>
        <end position="41"/>
    </location>
</feature>
<protein>
    <submittedName>
        <fullName evidence="3">Cytochrome C biogenesis protein</fullName>
    </submittedName>
</protein>
<dbReference type="PANTHER" id="PTHR31272:SF4">
    <property type="entry name" value="CYTOCHROME C-TYPE BIOGENESIS PROTEIN HI_1454-RELATED"/>
    <property type="match status" value="1"/>
</dbReference>
<feature type="transmembrane region" description="Helical" evidence="1">
    <location>
        <begin position="94"/>
        <end position="114"/>
    </location>
</feature>
<feature type="domain" description="Urease accessory protein UreH-like transmembrane" evidence="2">
    <location>
        <begin position="17"/>
        <end position="169"/>
    </location>
</feature>
<feature type="transmembrane region" description="Helical" evidence="1">
    <location>
        <begin position="135"/>
        <end position="164"/>
    </location>
</feature>
<evidence type="ECO:0000313" key="3">
    <source>
        <dbReference type="EMBL" id="PJA63462.1"/>
    </source>
</evidence>
<keyword evidence="1" id="KW-0472">Membrane</keyword>
<accession>A0A2M7YKL2</accession>
<organism evidence="3 4">
    <name type="scientific">Candidatus Portnoybacteria bacterium CG_4_9_14_3_um_filter_44_9</name>
    <dbReference type="NCBI Taxonomy" id="1974806"/>
    <lineage>
        <taxon>Bacteria</taxon>
        <taxon>Candidatus Portnoyibacteriota</taxon>
    </lineage>
</organism>
<feature type="transmembrane region" description="Helical" evidence="1">
    <location>
        <begin position="53"/>
        <end position="74"/>
    </location>
</feature>
<sequence>MDFINFLIDNYNIPILIAFLLGVLTSISPCPLATNITAIAYISKEIKTAKHTLLSGIFYTLGRGASYTILATLIYFGLSSFQVSSIFQGWGDKILGPVLIITGLLMFGVIKINFSKGGEKIEKIKIWLSQKGFTGSFLLGTLFALAFCPYSGVLFFGVLIPLVLKSTEGLL</sequence>
<dbReference type="NCBIfam" id="NF040495">
    <property type="entry name" value="tranport_ArsG"/>
    <property type="match status" value="1"/>
</dbReference>
<evidence type="ECO:0000259" key="2">
    <source>
        <dbReference type="Pfam" id="PF13386"/>
    </source>
</evidence>
<name>A0A2M7YKL2_9BACT</name>
<reference evidence="4" key="1">
    <citation type="submission" date="2017-09" db="EMBL/GenBank/DDBJ databases">
        <title>Depth-based differentiation of microbial function through sediment-hosted aquifers and enrichment of novel symbionts in the deep terrestrial subsurface.</title>
        <authorList>
            <person name="Probst A.J."/>
            <person name="Ladd B."/>
            <person name="Jarett J.K."/>
            <person name="Geller-Mcgrath D.E."/>
            <person name="Sieber C.M.K."/>
            <person name="Emerson J.B."/>
            <person name="Anantharaman K."/>
            <person name="Thomas B.C."/>
            <person name="Malmstrom R."/>
            <person name="Stieglmeier M."/>
            <person name="Klingl A."/>
            <person name="Woyke T."/>
            <person name="Ryan C.M."/>
            <person name="Banfield J.F."/>
        </authorList>
    </citation>
    <scope>NUCLEOTIDE SEQUENCE [LARGE SCALE GENOMIC DNA]</scope>
</reference>
<dbReference type="EMBL" id="PFWH01000028">
    <property type="protein sequence ID" value="PJA63462.1"/>
    <property type="molecule type" value="Genomic_DNA"/>
</dbReference>
<dbReference type="PANTHER" id="PTHR31272">
    <property type="entry name" value="CYTOCHROME C-TYPE BIOGENESIS PROTEIN HI_1454-RELATED"/>
    <property type="match status" value="1"/>
</dbReference>
<gene>
    <name evidence="3" type="ORF">CO161_00785</name>
</gene>
<proteinExistence type="predicted"/>
<feature type="non-terminal residue" evidence="3">
    <location>
        <position position="171"/>
    </location>
</feature>
<evidence type="ECO:0000313" key="4">
    <source>
        <dbReference type="Proteomes" id="UP000229026"/>
    </source>
</evidence>
<dbReference type="AlphaFoldDB" id="A0A2M7YKL2"/>
<dbReference type="Pfam" id="PF13386">
    <property type="entry name" value="DsbD_2"/>
    <property type="match status" value="1"/>
</dbReference>
<keyword evidence="1" id="KW-1133">Transmembrane helix</keyword>
<comment type="caution">
    <text evidence="3">The sequence shown here is derived from an EMBL/GenBank/DDBJ whole genome shotgun (WGS) entry which is preliminary data.</text>
</comment>
<keyword evidence="1" id="KW-0812">Transmembrane</keyword>
<dbReference type="Proteomes" id="UP000229026">
    <property type="component" value="Unassembled WGS sequence"/>
</dbReference>
<dbReference type="InterPro" id="IPR039447">
    <property type="entry name" value="UreH-like_TM_dom"/>
</dbReference>
<evidence type="ECO:0000256" key="1">
    <source>
        <dbReference type="SAM" id="Phobius"/>
    </source>
</evidence>
<dbReference type="InterPro" id="IPR051790">
    <property type="entry name" value="Cytochrome_c-biogenesis_DsbD"/>
</dbReference>